<dbReference type="InterPro" id="IPR000835">
    <property type="entry name" value="HTH_MarR-typ"/>
</dbReference>
<reference evidence="5 6" key="1">
    <citation type="submission" date="2016-12" db="EMBL/GenBank/DDBJ databases">
        <authorList>
            <person name="Song W.-J."/>
            <person name="Kurnit D.M."/>
        </authorList>
    </citation>
    <scope>NUCLEOTIDE SEQUENCE [LARGE SCALE GENOMIC DNA]</scope>
    <source>
        <strain evidence="5 6">IMCC3135</strain>
    </source>
</reference>
<dbReference type="SMART" id="SM00347">
    <property type="entry name" value="HTH_MARR"/>
    <property type="match status" value="1"/>
</dbReference>
<dbReference type="Gene3D" id="1.10.10.10">
    <property type="entry name" value="Winged helix-like DNA-binding domain superfamily/Winged helix DNA-binding domain"/>
    <property type="match status" value="1"/>
</dbReference>
<dbReference type="RefSeq" id="WP_088919255.1">
    <property type="nucleotide sequence ID" value="NZ_CP018632.1"/>
</dbReference>
<evidence type="ECO:0000256" key="3">
    <source>
        <dbReference type="ARBA" id="ARBA00023163"/>
    </source>
</evidence>
<evidence type="ECO:0000313" key="6">
    <source>
        <dbReference type="Proteomes" id="UP000250079"/>
    </source>
</evidence>
<dbReference type="OrthoDB" id="8906692at2"/>
<dbReference type="InterPro" id="IPR036388">
    <property type="entry name" value="WH-like_DNA-bd_sf"/>
</dbReference>
<keyword evidence="3" id="KW-0804">Transcription</keyword>
<dbReference type="AlphaFoldDB" id="A0A2Z2NRV4"/>
<name>A0A2Z2NRV4_9GAMM</name>
<dbReference type="PROSITE" id="PS50995">
    <property type="entry name" value="HTH_MARR_2"/>
    <property type="match status" value="1"/>
</dbReference>
<keyword evidence="2" id="KW-0238">DNA-binding</keyword>
<dbReference type="SUPFAM" id="SSF46785">
    <property type="entry name" value="Winged helix' DNA-binding domain"/>
    <property type="match status" value="1"/>
</dbReference>
<dbReference type="Proteomes" id="UP000250079">
    <property type="component" value="Chromosome"/>
</dbReference>
<organism evidence="5 6">
    <name type="scientific">Granulosicoccus antarcticus IMCC3135</name>
    <dbReference type="NCBI Taxonomy" id="1192854"/>
    <lineage>
        <taxon>Bacteria</taxon>
        <taxon>Pseudomonadati</taxon>
        <taxon>Pseudomonadota</taxon>
        <taxon>Gammaproteobacteria</taxon>
        <taxon>Chromatiales</taxon>
        <taxon>Granulosicoccaceae</taxon>
        <taxon>Granulosicoccus</taxon>
    </lineage>
</organism>
<sequence length="156" mass="17974">MHKTDLQLLDFVPFRLNRLAAEVSTKLAEVYADRFGIDIVEWRILVTLAAHEACTAQYIVNCTRTHKSRVSRGVSRMIEVQLIARTEAKGDRRMARLRLTAKGRTLHKKLIPLVLEQERKIMQCLNGDEYSAFVNAMNKLELSLDLVRREDGVEHE</sequence>
<dbReference type="InterPro" id="IPR052067">
    <property type="entry name" value="Metal_resp_HTH_trans_reg"/>
</dbReference>
<feature type="domain" description="HTH marR-type" evidence="4">
    <location>
        <begin position="9"/>
        <end position="142"/>
    </location>
</feature>
<evidence type="ECO:0000313" key="5">
    <source>
        <dbReference type="EMBL" id="ASJ74192.1"/>
    </source>
</evidence>
<protein>
    <recommendedName>
        <fullName evidence="4">HTH marR-type domain-containing protein</fullName>
    </recommendedName>
</protein>
<evidence type="ECO:0000256" key="2">
    <source>
        <dbReference type="ARBA" id="ARBA00023125"/>
    </source>
</evidence>
<dbReference type="PANTHER" id="PTHR35790:SF4">
    <property type="entry name" value="HTH-TYPE TRANSCRIPTIONAL REGULATOR PCHR"/>
    <property type="match status" value="1"/>
</dbReference>
<keyword evidence="1" id="KW-0805">Transcription regulation</keyword>
<dbReference type="KEGG" id="gai:IMCC3135_20575"/>
<accession>A0A2Z2NRV4</accession>
<dbReference type="InterPro" id="IPR036390">
    <property type="entry name" value="WH_DNA-bd_sf"/>
</dbReference>
<evidence type="ECO:0000259" key="4">
    <source>
        <dbReference type="PROSITE" id="PS50995"/>
    </source>
</evidence>
<keyword evidence="6" id="KW-1185">Reference proteome</keyword>
<dbReference type="GO" id="GO:0003677">
    <property type="term" value="F:DNA binding"/>
    <property type="evidence" value="ECO:0007669"/>
    <property type="project" value="UniProtKB-KW"/>
</dbReference>
<dbReference type="EMBL" id="CP018632">
    <property type="protein sequence ID" value="ASJ74192.1"/>
    <property type="molecule type" value="Genomic_DNA"/>
</dbReference>
<dbReference type="PANTHER" id="PTHR35790">
    <property type="entry name" value="HTH-TYPE TRANSCRIPTIONAL REGULATOR PCHR"/>
    <property type="match status" value="1"/>
</dbReference>
<proteinExistence type="predicted"/>
<evidence type="ECO:0000256" key="1">
    <source>
        <dbReference type="ARBA" id="ARBA00023015"/>
    </source>
</evidence>
<dbReference type="Pfam" id="PF12802">
    <property type="entry name" value="MarR_2"/>
    <property type="match status" value="1"/>
</dbReference>
<gene>
    <name evidence="5" type="ORF">IMCC3135_20575</name>
</gene>
<dbReference type="GO" id="GO:0003700">
    <property type="term" value="F:DNA-binding transcription factor activity"/>
    <property type="evidence" value="ECO:0007669"/>
    <property type="project" value="InterPro"/>
</dbReference>